<organism evidence="1">
    <name type="scientific">bioreactor metagenome</name>
    <dbReference type="NCBI Taxonomy" id="1076179"/>
    <lineage>
        <taxon>unclassified sequences</taxon>
        <taxon>metagenomes</taxon>
        <taxon>ecological metagenomes</taxon>
    </lineage>
</organism>
<sequence length="99" mass="10876">MKLPFRNTSLDKLLSVFQNTEHGAGKITFAQMIPSMIEHFGQSLVGDVVYHFSASGDNGHAIGHINKIDDSAEVFSYAKPVCIIKVIRKGHTDFLGLCI</sequence>
<protein>
    <submittedName>
        <fullName evidence="1">Uncharacterized protein</fullName>
    </submittedName>
</protein>
<gene>
    <name evidence="1" type="ORF">SDC9_185162</name>
</gene>
<accession>A0A645HGX8</accession>
<dbReference type="EMBL" id="VSSQ01092411">
    <property type="protein sequence ID" value="MPN37642.1"/>
    <property type="molecule type" value="Genomic_DNA"/>
</dbReference>
<comment type="caution">
    <text evidence="1">The sequence shown here is derived from an EMBL/GenBank/DDBJ whole genome shotgun (WGS) entry which is preliminary data.</text>
</comment>
<proteinExistence type="predicted"/>
<evidence type="ECO:0000313" key="1">
    <source>
        <dbReference type="EMBL" id="MPN37642.1"/>
    </source>
</evidence>
<name>A0A645HGX8_9ZZZZ</name>
<reference evidence="1" key="1">
    <citation type="submission" date="2019-08" db="EMBL/GenBank/DDBJ databases">
        <authorList>
            <person name="Kucharzyk K."/>
            <person name="Murdoch R.W."/>
            <person name="Higgins S."/>
            <person name="Loffler F."/>
        </authorList>
    </citation>
    <scope>NUCLEOTIDE SEQUENCE</scope>
</reference>
<dbReference type="AlphaFoldDB" id="A0A645HGX8"/>